<gene>
    <name evidence="2" type="ORF">H5P28_11925</name>
</gene>
<dbReference type="Proteomes" id="UP000546464">
    <property type="component" value="Unassembled WGS sequence"/>
</dbReference>
<feature type="chain" id="PRO_5032886281" evidence="1">
    <location>
        <begin position="23"/>
        <end position="221"/>
    </location>
</feature>
<name>A0A842HEF5_9BACT</name>
<sequence length="221" mass="23638">MKTALTLLLALSALLPALSAQSLIVDDPFDSKGGWTNLSRDPQGWWPGEKGSAGLTPKAGSSFFSLSYNNEWQRLVKRFDAASFTADGRKQFGGGNNFAILPGTYELTVYVGLGDGDYSFSGAENYNVLLTAGGDEWKSGVAATSSVKKPAPRSGAWVEWTFTFVIDKNTRTKNGDVVIGQPLGAHIALRGKWSKNGNENGYIAADGFKLKYTPPSGSSKL</sequence>
<evidence type="ECO:0000313" key="2">
    <source>
        <dbReference type="EMBL" id="MBC2594965.1"/>
    </source>
</evidence>
<keyword evidence="1" id="KW-0732">Signal</keyword>
<dbReference type="InterPro" id="IPR054720">
    <property type="entry name" value="HpiC1"/>
</dbReference>
<keyword evidence="3" id="KW-1185">Reference proteome</keyword>
<feature type="signal peptide" evidence="1">
    <location>
        <begin position="1"/>
        <end position="22"/>
    </location>
</feature>
<organism evidence="2 3">
    <name type="scientific">Ruficoccus amylovorans</name>
    <dbReference type="NCBI Taxonomy" id="1804625"/>
    <lineage>
        <taxon>Bacteria</taxon>
        <taxon>Pseudomonadati</taxon>
        <taxon>Verrucomicrobiota</taxon>
        <taxon>Opitutia</taxon>
        <taxon>Puniceicoccales</taxon>
        <taxon>Cerasicoccaceae</taxon>
        <taxon>Ruficoccus</taxon>
    </lineage>
</organism>
<comment type="caution">
    <text evidence="2">The sequence shown here is derived from an EMBL/GenBank/DDBJ whole genome shotgun (WGS) entry which is preliminary data.</text>
</comment>
<evidence type="ECO:0000313" key="3">
    <source>
        <dbReference type="Proteomes" id="UP000546464"/>
    </source>
</evidence>
<dbReference type="RefSeq" id="WP_185675931.1">
    <property type="nucleotide sequence ID" value="NZ_JACHVB010000035.1"/>
</dbReference>
<dbReference type="Pfam" id="PF22825">
    <property type="entry name" value="HpiC1-like"/>
    <property type="match status" value="1"/>
</dbReference>
<dbReference type="AlphaFoldDB" id="A0A842HEF5"/>
<evidence type="ECO:0000256" key="1">
    <source>
        <dbReference type="SAM" id="SignalP"/>
    </source>
</evidence>
<dbReference type="EMBL" id="JACHVB010000035">
    <property type="protein sequence ID" value="MBC2594965.1"/>
    <property type="molecule type" value="Genomic_DNA"/>
</dbReference>
<reference evidence="2 3" key="1">
    <citation type="submission" date="2020-07" db="EMBL/GenBank/DDBJ databases">
        <authorList>
            <person name="Feng X."/>
        </authorList>
    </citation>
    <scope>NUCLEOTIDE SEQUENCE [LARGE SCALE GENOMIC DNA]</scope>
    <source>
        <strain evidence="2 3">JCM31066</strain>
    </source>
</reference>
<proteinExistence type="predicted"/>
<protein>
    <submittedName>
        <fullName evidence="2">Uncharacterized protein</fullName>
    </submittedName>
</protein>
<accession>A0A842HEF5</accession>